<comment type="caution">
    <text evidence="2">The sequence shown here is derived from an EMBL/GenBank/DDBJ whole genome shotgun (WGS) entry which is preliminary data.</text>
</comment>
<dbReference type="EMBL" id="PDJC01000001">
    <property type="protein sequence ID" value="PFG17261.1"/>
    <property type="molecule type" value="Genomic_DNA"/>
</dbReference>
<evidence type="ECO:0000313" key="3">
    <source>
        <dbReference type="Proteomes" id="UP000226079"/>
    </source>
</evidence>
<dbReference type="AlphaFoldDB" id="A0A2A9CSV6"/>
<protein>
    <recommendedName>
        <fullName evidence="1">Amidohydrolase 3 domain-containing protein</fullName>
    </recommendedName>
</protein>
<evidence type="ECO:0000313" key="2">
    <source>
        <dbReference type="EMBL" id="PFG17261.1"/>
    </source>
</evidence>
<dbReference type="Pfam" id="PF07969">
    <property type="entry name" value="Amidohydro_3"/>
    <property type="match status" value="1"/>
</dbReference>
<dbReference type="InterPro" id="IPR013108">
    <property type="entry name" value="Amidohydro_3"/>
</dbReference>
<evidence type="ECO:0000259" key="1">
    <source>
        <dbReference type="Pfam" id="PF07969"/>
    </source>
</evidence>
<accession>A0A2A9CSV6</accession>
<dbReference type="GO" id="GO:0016810">
    <property type="term" value="F:hydrolase activity, acting on carbon-nitrogen (but not peptide) bonds"/>
    <property type="evidence" value="ECO:0007669"/>
    <property type="project" value="InterPro"/>
</dbReference>
<sequence length="534" mass="57204">MTNDLLFIGGQVWLGPDRRDTALAVSAGRITALGAEAEAAGATTVIDLAGGLLLPAFSDGHCHPTQAGLEMFGPAIAGLGSVEAILTEVARYAADHPELEWIVGGTYDPALVPGGSFHASWLDEIVPDRPVLLHATDHHTVWCNSAALRLAGVDADTPDPDTGMIDRFEDGTPVGTLREPPAYSLVEQYAPEPSLEAKAEALKLACQAQAAVGLTWMQDAWVEEGGHLPYLALLKRGELSVRSDLGWLLVPDRWRDQLPVILAQRAEVEAAGAPELLTGVAVKFFADGVIESGTAEMLEPYDDSHHHGMPVWQPDELAAAVAAIDALGFQIHIHAIGDAAVRHSLDAIQQAVDTNPAWDRRPVITHVQIAEAADLERFVDLNVTAAMQTYWAQRDPLMELLTAPRLGPERTDRQYQVGTMAKLGVRMSIASDWPVSTNSPVEAITVAATRQTHEGLPEGGWVPEERLPLEQGLLAATAGGAYQGFTEGFRGRLEVGLAADLVWLDRDITVGAPLRAREAAVLGTWLDGVPTYQA</sequence>
<dbReference type="PANTHER" id="PTHR22642">
    <property type="entry name" value="IMIDAZOLONEPROPIONASE"/>
    <property type="match status" value="1"/>
</dbReference>
<dbReference type="OrthoDB" id="3173428at2"/>
<feature type="domain" description="Amidohydrolase 3" evidence="1">
    <location>
        <begin position="45"/>
        <end position="532"/>
    </location>
</feature>
<gene>
    <name evidence="2" type="ORF">ATK74_1827</name>
</gene>
<dbReference type="InterPro" id="IPR032466">
    <property type="entry name" value="Metal_Hydrolase"/>
</dbReference>
<organism evidence="2 3">
    <name type="scientific">Propionicimonas paludicola</name>
    <dbReference type="NCBI Taxonomy" id="185243"/>
    <lineage>
        <taxon>Bacteria</taxon>
        <taxon>Bacillati</taxon>
        <taxon>Actinomycetota</taxon>
        <taxon>Actinomycetes</taxon>
        <taxon>Propionibacteriales</taxon>
        <taxon>Nocardioidaceae</taxon>
        <taxon>Propionicimonas</taxon>
    </lineage>
</organism>
<dbReference type="SUPFAM" id="SSF51338">
    <property type="entry name" value="Composite domain of metallo-dependent hydrolases"/>
    <property type="match status" value="1"/>
</dbReference>
<dbReference type="InterPro" id="IPR011059">
    <property type="entry name" value="Metal-dep_hydrolase_composite"/>
</dbReference>
<keyword evidence="3" id="KW-1185">Reference proteome</keyword>
<dbReference type="Gene3D" id="2.30.40.10">
    <property type="entry name" value="Urease, subunit C, domain 1"/>
    <property type="match status" value="1"/>
</dbReference>
<dbReference type="Gene3D" id="3.20.20.140">
    <property type="entry name" value="Metal-dependent hydrolases"/>
    <property type="match status" value="1"/>
</dbReference>
<dbReference type="SUPFAM" id="SSF51556">
    <property type="entry name" value="Metallo-dependent hydrolases"/>
    <property type="match status" value="1"/>
</dbReference>
<dbReference type="Proteomes" id="UP000226079">
    <property type="component" value="Unassembled WGS sequence"/>
</dbReference>
<dbReference type="InterPro" id="IPR033932">
    <property type="entry name" value="YtcJ-like"/>
</dbReference>
<dbReference type="CDD" id="cd01300">
    <property type="entry name" value="YtcJ_like"/>
    <property type="match status" value="1"/>
</dbReference>
<dbReference type="RefSeq" id="WP_098460706.1">
    <property type="nucleotide sequence ID" value="NZ_PDJC01000001.1"/>
</dbReference>
<dbReference type="Gene3D" id="3.10.310.70">
    <property type="match status" value="1"/>
</dbReference>
<dbReference type="PANTHER" id="PTHR22642:SF2">
    <property type="entry name" value="PROTEIN LONG AFTER FAR-RED 3"/>
    <property type="match status" value="1"/>
</dbReference>
<name>A0A2A9CSV6_9ACTN</name>
<reference evidence="2 3" key="1">
    <citation type="submission" date="2017-10" db="EMBL/GenBank/DDBJ databases">
        <title>Sequencing the genomes of 1000 actinobacteria strains.</title>
        <authorList>
            <person name="Klenk H.-P."/>
        </authorList>
    </citation>
    <scope>NUCLEOTIDE SEQUENCE [LARGE SCALE GENOMIC DNA]</scope>
    <source>
        <strain evidence="2 3">DSM 15597</strain>
    </source>
</reference>
<proteinExistence type="predicted"/>